<proteinExistence type="predicted"/>
<dbReference type="PANTHER" id="PTHR36454:SF1">
    <property type="entry name" value="DUF1015 DOMAIN-CONTAINING PROTEIN"/>
    <property type="match status" value="1"/>
</dbReference>
<name>A0A381XRY1_9ZZZZ</name>
<sequence>MAYRDNVRKREKVKLDSQGSEFVLMCLIDVEDPGMQLHGFHRALSGLTNDKLSVLQEQVYGLFTVESRPLGGQNVETLGAFLKEAWENRAGNPTLGLIEPEEGRLSLLTLRRKLPPGSLPFAPTPDLYQCEPWLLHQAVLDPVLGGTSGDQPEVEYVAELDVLLKSIADGTCQAAFLVPPLDMALFESLVRVGQRLPPKSTFFLPKLPTGLVMNLLTGDI</sequence>
<organism evidence="1">
    <name type="scientific">marine metagenome</name>
    <dbReference type="NCBI Taxonomy" id="408172"/>
    <lineage>
        <taxon>unclassified sequences</taxon>
        <taxon>metagenomes</taxon>
        <taxon>ecological metagenomes</taxon>
    </lineage>
</organism>
<dbReference type="InterPro" id="IPR008323">
    <property type="entry name" value="UCP033563"/>
</dbReference>
<dbReference type="EMBL" id="UINC01016155">
    <property type="protein sequence ID" value="SVA67478.1"/>
    <property type="molecule type" value="Genomic_DNA"/>
</dbReference>
<evidence type="ECO:0008006" key="2">
    <source>
        <dbReference type="Google" id="ProtNLM"/>
    </source>
</evidence>
<gene>
    <name evidence="1" type="ORF">METZ01_LOCUS120332</name>
</gene>
<accession>A0A381XRY1</accession>
<dbReference type="AlphaFoldDB" id="A0A381XRY1"/>
<dbReference type="PANTHER" id="PTHR36454">
    <property type="entry name" value="LMO2823 PROTEIN"/>
    <property type="match status" value="1"/>
</dbReference>
<evidence type="ECO:0000313" key="1">
    <source>
        <dbReference type="EMBL" id="SVA67478.1"/>
    </source>
</evidence>
<protein>
    <recommendedName>
        <fullName evidence="2">DUF1015 domain-containing protein</fullName>
    </recommendedName>
</protein>
<reference evidence="1" key="1">
    <citation type="submission" date="2018-05" db="EMBL/GenBank/DDBJ databases">
        <authorList>
            <person name="Lanie J.A."/>
            <person name="Ng W.-L."/>
            <person name="Kazmierczak K.M."/>
            <person name="Andrzejewski T.M."/>
            <person name="Davidsen T.M."/>
            <person name="Wayne K.J."/>
            <person name="Tettelin H."/>
            <person name="Glass J.I."/>
            <person name="Rusch D."/>
            <person name="Podicherti R."/>
            <person name="Tsui H.-C.T."/>
            <person name="Winkler M.E."/>
        </authorList>
    </citation>
    <scope>NUCLEOTIDE SEQUENCE</scope>
</reference>